<name>A0AAN9BFM9_9CAEN</name>
<evidence type="ECO:0000313" key="4">
    <source>
        <dbReference type="Proteomes" id="UP001374579"/>
    </source>
</evidence>
<feature type="compositionally biased region" description="Basic and acidic residues" evidence="1">
    <location>
        <begin position="281"/>
        <end position="300"/>
    </location>
</feature>
<accession>A0AAN9BFM9</accession>
<dbReference type="EMBL" id="JBAMIC010000007">
    <property type="protein sequence ID" value="KAK7105296.1"/>
    <property type="molecule type" value="Genomic_DNA"/>
</dbReference>
<evidence type="ECO:0000313" key="3">
    <source>
        <dbReference type="EMBL" id="KAK7105296.1"/>
    </source>
</evidence>
<feature type="compositionally biased region" description="Polar residues" evidence="1">
    <location>
        <begin position="203"/>
        <end position="212"/>
    </location>
</feature>
<sequence>MNLRKMFYLCGFLELSKGYLNDKIHCASFTTVTKLVPANASYIATLTFSVLNTCGIDVQSVKVFRGNVHQFSQPTCHVRYTNGNCDVAMGCTCNRHSKNVSVNKNVDENLKDEVWILEGELADGAMFNNTVTFNVESMPQVHFPLVTVVAGSACAAVVIAIIIFVNVCCLRKNDRASPTSRQSARGCPGRQLPQPPTPARAQDTGQQKVQPEQSRHVRPDSSHAYVDVDDYIKTTAAATRAALKPKIGINVDNYLHPVCLATDKTRSPLYDDDGYLLADHPPSRGTEKRDAKPSHADSTV</sequence>
<feature type="transmembrane region" description="Helical" evidence="2">
    <location>
        <begin position="143"/>
        <end position="165"/>
    </location>
</feature>
<dbReference type="Proteomes" id="UP001374579">
    <property type="component" value="Unassembled WGS sequence"/>
</dbReference>
<keyword evidence="2" id="KW-0812">Transmembrane</keyword>
<feature type="region of interest" description="Disordered" evidence="1">
    <location>
        <begin position="177"/>
        <end position="223"/>
    </location>
</feature>
<evidence type="ECO:0000256" key="2">
    <source>
        <dbReference type="SAM" id="Phobius"/>
    </source>
</evidence>
<feature type="region of interest" description="Disordered" evidence="1">
    <location>
        <begin position="270"/>
        <end position="300"/>
    </location>
</feature>
<gene>
    <name evidence="3" type="ORF">V1264_016697</name>
</gene>
<evidence type="ECO:0000256" key="1">
    <source>
        <dbReference type="SAM" id="MobiDB-lite"/>
    </source>
</evidence>
<keyword evidence="2" id="KW-1133">Transmembrane helix</keyword>
<organism evidence="3 4">
    <name type="scientific">Littorina saxatilis</name>
    <dbReference type="NCBI Taxonomy" id="31220"/>
    <lineage>
        <taxon>Eukaryota</taxon>
        <taxon>Metazoa</taxon>
        <taxon>Spiralia</taxon>
        <taxon>Lophotrochozoa</taxon>
        <taxon>Mollusca</taxon>
        <taxon>Gastropoda</taxon>
        <taxon>Caenogastropoda</taxon>
        <taxon>Littorinimorpha</taxon>
        <taxon>Littorinoidea</taxon>
        <taxon>Littorinidae</taxon>
        <taxon>Littorina</taxon>
    </lineage>
</organism>
<proteinExistence type="predicted"/>
<comment type="caution">
    <text evidence="3">The sequence shown here is derived from an EMBL/GenBank/DDBJ whole genome shotgun (WGS) entry which is preliminary data.</text>
</comment>
<reference evidence="3 4" key="1">
    <citation type="submission" date="2024-02" db="EMBL/GenBank/DDBJ databases">
        <title>Chromosome-scale genome assembly of the rough periwinkle Littorina saxatilis.</title>
        <authorList>
            <person name="De Jode A."/>
            <person name="Faria R."/>
            <person name="Formenti G."/>
            <person name="Sims Y."/>
            <person name="Smith T.P."/>
            <person name="Tracey A."/>
            <person name="Wood J.M.D."/>
            <person name="Zagrodzka Z.B."/>
            <person name="Johannesson K."/>
            <person name="Butlin R.K."/>
            <person name="Leder E.H."/>
        </authorList>
    </citation>
    <scope>NUCLEOTIDE SEQUENCE [LARGE SCALE GENOMIC DNA]</scope>
    <source>
        <strain evidence="3">Snail1</strain>
        <tissue evidence="3">Muscle</tissue>
    </source>
</reference>
<dbReference type="AlphaFoldDB" id="A0AAN9BFM9"/>
<keyword evidence="2" id="KW-0472">Membrane</keyword>
<keyword evidence="4" id="KW-1185">Reference proteome</keyword>
<protein>
    <submittedName>
        <fullName evidence="3">Uncharacterized protein</fullName>
    </submittedName>
</protein>